<gene>
    <name evidence="1" type="ORF">NCTC11432_01803</name>
</gene>
<name>A0A3S4N328_CHRGE</name>
<sequence>MSELHIFSRCIYIIMIKTVKVLKFEYKAEFLRNDKTQYFVYPYSLSFRRNPGIVWLETQRRRLFPIHMFLRRNDFISDKMVIVSGLLEK</sequence>
<dbReference type="EMBL" id="LR134289">
    <property type="protein sequence ID" value="VEE06752.1"/>
    <property type="molecule type" value="Genomic_DNA"/>
</dbReference>
<proteinExistence type="predicted"/>
<evidence type="ECO:0000313" key="2">
    <source>
        <dbReference type="Proteomes" id="UP000279227"/>
    </source>
</evidence>
<organism evidence="1 2">
    <name type="scientific">Chryseobacterium gleum</name>
    <name type="common">Flavobacterium gleum</name>
    <dbReference type="NCBI Taxonomy" id="250"/>
    <lineage>
        <taxon>Bacteria</taxon>
        <taxon>Pseudomonadati</taxon>
        <taxon>Bacteroidota</taxon>
        <taxon>Flavobacteriia</taxon>
        <taxon>Flavobacteriales</taxon>
        <taxon>Weeksellaceae</taxon>
        <taxon>Chryseobacterium group</taxon>
        <taxon>Chryseobacterium</taxon>
    </lineage>
</organism>
<reference evidence="1 2" key="1">
    <citation type="submission" date="2018-12" db="EMBL/GenBank/DDBJ databases">
        <authorList>
            <consortium name="Pathogen Informatics"/>
        </authorList>
    </citation>
    <scope>NUCLEOTIDE SEQUENCE [LARGE SCALE GENOMIC DNA]</scope>
    <source>
        <strain evidence="1 2">NCTC11432</strain>
    </source>
</reference>
<dbReference type="Proteomes" id="UP000279227">
    <property type="component" value="Chromosome"/>
</dbReference>
<protein>
    <submittedName>
        <fullName evidence="1">Uncharacterized protein</fullName>
    </submittedName>
</protein>
<dbReference type="KEGG" id="cgle:NCTC11432_01803"/>
<accession>A0A3S4N328</accession>
<evidence type="ECO:0000313" key="1">
    <source>
        <dbReference type="EMBL" id="VEE06752.1"/>
    </source>
</evidence>
<dbReference type="AlphaFoldDB" id="A0A3S4N328"/>